<organism evidence="2 3">
    <name type="scientific">Ideonella margarita</name>
    <dbReference type="NCBI Taxonomy" id="2984191"/>
    <lineage>
        <taxon>Bacteria</taxon>
        <taxon>Pseudomonadati</taxon>
        <taxon>Pseudomonadota</taxon>
        <taxon>Betaproteobacteria</taxon>
        <taxon>Burkholderiales</taxon>
        <taxon>Sphaerotilaceae</taxon>
        <taxon>Ideonella</taxon>
    </lineage>
</organism>
<keyword evidence="1" id="KW-0472">Membrane</keyword>
<dbReference type="NCBIfam" id="TIGR02532">
    <property type="entry name" value="IV_pilin_GFxxxE"/>
    <property type="match status" value="1"/>
</dbReference>
<dbReference type="Pfam" id="PF07963">
    <property type="entry name" value="N_methyl"/>
    <property type="match status" value="1"/>
</dbReference>
<dbReference type="InterPro" id="IPR045584">
    <property type="entry name" value="Pilin-like"/>
</dbReference>
<comment type="caution">
    <text evidence="2">The sequence shown here is derived from an EMBL/GenBank/DDBJ whole genome shotgun (WGS) entry which is preliminary data.</text>
</comment>
<proteinExistence type="predicted"/>
<gene>
    <name evidence="2" type="ORF">AACH00_19395</name>
</gene>
<evidence type="ECO:0000313" key="2">
    <source>
        <dbReference type="EMBL" id="MEK8048524.1"/>
    </source>
</evidence>
<reference evidence="2 3" key="1">
    <citation type="submission" date="2024-04" db="EMBL/GenBank/DDBJ databases">
        <title>Novel species of the genus Ideonella isolated from streams.</title>
        <authorList>
            <person name="Lu H."/>
        </authorList>
    </citation>
    <scope>NUCLEOTIDE SEQUENCE [LARGE SCALE GENOMIC DNA]</scope>
    <source>
        <strain evidence="2 3">LYT19W</strain>
    </source>
</reference>
<accession>A0ABU9C9F7</accession>
<evidence type="ECO:0000256" key="1">
    <source>
        <dbReference type="SAM" id="Phobius"/>
    </source>
</evidence>
<dbReference type="RefSeq" id="WP_341400834.1">
    <property type="nucleotide sequence ID" value="NZ_JBBUTI010000019.1"/>
</dbReference>
<dbReference type="Proteomes" id="UP001379945">
    <property type="component" value="Unassembled WGS sequence"/>
</dbReference>
<keyword evidence="1" id="KW-0812">Transmembrane</keyword>
<keyword evidence="1" id="KW-1133">Transmembrane helix</keyword>
<dbReference type="PROSITE" id="PS00409">
    <property type="entry name" value="PROKAR_NTER_METHYL"/>
    <property type="match status" value="1"/>
</dbReference>
<dbReference type="InterPro" id="IPR012902">
    <property type="entry name" value="N_methyl_site"/>
</dbReference>
<protein>
    <submittedName>
        <fullName evidence="2">Type II secretion system protein</fullName>
    </submittedName>
</protein>
<dbReference type="EMBL" id="JBBUTI010000019">
    <property type="protein sequence ID" value="MEK8048524.1"/>
    <property type="molecule type" value="Genomic_DNA"/>
</dbReference>
<name>A0ABU9C9F7_9BURK</name>
<feature type="transmembrane region" description="Helical" evidence="1">
    <location>
        <begin position="21"/>
        <end position="41"/>
    </location>
</feature>
<sequence>MNPRRTHLRPGRCRSARPSGFTLLELVMVIVILSVLAAMALPKYMDMSADAETAVFRQHLALARTAIHGVKMQAALNAGKGNFTSGGCTGNIDAAGNGTGCLAGGTAVKVVGYNLSCMTGLSQASWFVRNQNYAGYYSNDSAGGTMWMLTYAKFAGNRCYVQCTNGNGPNTTTTLTMCPDLAYSVGQAATCPATLDAGGG</sequence>
<keyword evidence="3" id="KW-1185">Reference proteome</keyword>
<dbReference type="SUPFAM" id="SSF54523">
    <property type="entry name" value="Pili subunits"/>
    <property type="match status" value="1"/>
</dbReference>
<evidence type="ECO:0000313" key="3">
    <source>
        <dbReference type="Proteomes" id="UP001379945"/>
    </source>
</evidence>
<dbReference type="Gene3D" id="3.30.700.10">
    <property type="entry name" value="Glycoprotein, Type 4 Pilin"/>
    <property type="match status" value="1"/>
</dbReference>